<gene>
    <name evidence="1" type="ORF">FYJ73_13970</name>
</gene>
<evidence type="ECO:0008006" key="3">
    <source>
        <dbReference type="Google" id="ProtNLM"/>
    </source>
</evidence>
<accession>A0A7K0KIJ4</accession>
<dbReference type="AlphaFoldDB" id="A0A7K0KIJ4"/>
<dbReference type="Proteomes" id="UP000438914">
    <property type="component" value="Unassembled WGS sequence"/>
</dbReference>
<reference evidence="1 2" key="1">
    <citation type="submission" date="2019-08" db="EMBL/GenBank/DDBJ databases">
        <title>In-depth cultivation of the pig gut microbiome towards novel bacterial diversity and tailored functional studies.</title>
        <authorList>
            <person name="Wylensek D."/>
            <person name="Hitch T.C.A."/>
            <person name="Clavel T."/>
        </authorList>
    </citation>
    <scope>NUCLEOTIDE SEQUENCE [LARGE SCALE GENOMIC DNA]</scope>
    <source>
        <strain evidence="1 2">LKV-178-WT-2A</strain>
    </source>
</reference>
<dbReference type="InterPro" id="IPR008969">
    <property type="entry name" value="CarboxyPept-like_regulatory"/>
</dbReference>
<keyword evidence="2" id="KW-1185">Reference proteome</keyword>
<sequence>MKKKLYLLVFLLVASIFDLKAQVKINGLVQNEEHVGIEYATICVDSIFTLTDKEGRFALEIPGNIKSPMTCSHISYKKKMIPYSQYKGGNVCVVMEDRVYDIAEASVAARKGKTATILRKGMKLPGDVAFGNAPSGKIEIGPKFKASDNFIIDYFNLHIEECTYEQCTLRLIVYKVVEGQFEPVSSKPIYINLSSANKNSDVKIMTNSPITLQKGNEYFVGLSIVSGSQGTIHFPAALRKGIARNVVKGTMKNLPATVGIAVTGRRLPAK</sequence>
<name>A0A7K0KIJ4_9BACT</name>
<comment type="caution">
    <text evidence="1">The sequence shown here is derived from an EMBL/GenBank/DDBJ whole genome shotgun (WGS) entry which is preliminary data.</text>
</comment>
<evidence type="ECO:0000313" key="2">
    <source>
        <dbReference type="Proteomes" id="UP000438914"/>
    </source>
</evidence>
<organism evidence="1 2">
    <name type="scientific">Hallella mizrahii</name>
    <dbReference type="NCBI Taxonomy" id="2606637"/>
    <lineage>
        <taxon>Bacteria</taxon>
        <taxon>Pseudomonadati</taxon>
        <taxon>Bacteroidota</taxon>
        <taxon>Bacteroidia</taxon>
        <taxon>Bacteroidales</taxon>
        <taxon>Prevotellaceae</taxon>
        <taxon>Hallella</taxon>
    </lineage>
</organism>
<proteinExistence type="predicted"/>
<dbReference type="RefSeq" id="WP_154535356.1">
    <property type="nucleotide sequence ID" value="NZ_VUNG01000050.1"/>
</dbReference>
<dbReference type="SUPFAM" id="SSF49464">
    <property type="entry name" value="Carboxypeptidase regulatory domain-like"/>
    <property type="match status" value="1"/>
</dbReference>
<dbReference type="EMBL" id="VUNG01000050">
    <property type="protein sequence ID" value="MST85757.1"/>
    <property type="molecule type" value="Genomic_DNA"/>
</dbReference>
<protein>
    <recommendedName>
        <fullName evidence="3">Carboxypeptidase-like regulatory domain-containing protein</fullName>
    </recommendedName>
</protein>
<evidence type="ECO:0000313" key="1">
    <source>
        <dbReference type="EMBL" id="MST85757.1"/>
    </source>
</evidence>